<dbReference type="Pfam" id="PF06508">
    <property type="entry name" value="QueC"/>
    <property type="match status" value="1"/>
</dbReference>
<evidence type="ECO:0000256" key="10">
    <source>
        <dbReference type="ARBA" id="ARBA00047890"/>
    </source>
</evidence>
<evidence type="ECO:0000256" key="3">
    <source>
        <dbReference type="ARBA" id="ARBA00022723"/>
    </source>
</evidence>
<dbReference type="AlphaFoldDB" id="A0A367UCH0"/>
<dbReference type="SUPFAM" id="SSF52402">
    <property type="entry name" value="Adenine nucleotide alpha hydrolases-like"/>
    <property type="match status" value="1"/>
</dbReference>
<evidence type="ECO:0000256" key="7">
    <source>
        <dbReference type="ARBA" id="ARBA00022840"/>
    </source>
</evidence>
<dbReference type="InterPro" id="IPR014729">
    <property type="entry name" value="Rossmann-like_a/b/a_fold"/>
</dbReference>
<dbReference type="RefSeq" id="WP_114121729.1">
    <property type="nucleotide sequence ID" value="NZ_JPWA01000010.1"/>
</dbReference>
<dbReference type="EC" id="6.3.4.20" evidence="9 11"/>
<comment type="caution">
    <text evidence="13">The sequence shown here is derived from an EMBL/GenBank/DDBJ whole genome shotgun (WGS) entry which is preliminary data.</text>
</comment>
<dbReference type="GO" id="GO:0005524">
    <property type="term" value="F:ATP binding"/>
    <property type="evidence" value="ECO:0007669"/>
    <property type="project" value="UniProtKB-UniRule"/>
</dbReference>
<accession>A0A367UCH0</accession>
<dbReference type="Gene3D" id="3.40.50.620">
    <property type="entry name" value="HUPs"/>
    <property type="match status" value="1"/>
</dbReference>
<keyword evidence="4 11" id="KW-0547">Nucleotide-binding</keyword>
<dbReference type="GO" id="GO:0008616">
    <property type="term" value="P:tRNA queuosine(34) biosynthetic process"/>
    <property type="evidence" value="ECO:0007669"/>
    <property type="project" value="UniProtKB-UniRule"/>
</dbReference>
<keyword evidence="2 11" id="KW-0436">Ligase</keyword>
<evidence type="ECO:0000256" key="12">
    <source>
        <dbReference type="SAM" id="MobiDB-lite"/>
    </source>
</evidence>
<comment type="function">
    <text evidence="11">Catalyzes the ATP-dependent conversion of 7-carboxy-7-deazaguanine (CDG) to 7-cyano-7-deazaguanine (preQ(0)).</text>
</comment>
<dbReference type="EMBL" id="JPWA01000010">
    <property type="protein sequence ID" value="RCK06005.1"/>
    <property type="molecule type" value="Genomic_DNA"/>
</dbReference>
<dbReference type="UniPathway" id="UPA00391"/>
<gene>
    <name evidence="11" type="primary">queC</name>
    <name evidence="13" type="ORF">TH5_10165</name>
</gene>
<dbReference type="PANTHER" id="PTHR42914">
    <property type="entry name" value="7-CYANO-7-DEAZAGUANINE SYNTHASE"/>
    <property type="match status" value="1"/>
</dbReference>
<keyword evidence="5 11" id="KW-0671">Queuosine biosynthesis</keyword>
<dbReference type="GO" id="GO:0016879">
    <property type="term" value="F:ligase activity, forming carbon-nitrogen bonds"/>
    <property type="evidence" value="ECO:0007669"/>
    <property type="project" value="UniProtKB-UniRule"/>
</dbReference>
<reference evidence="13 14" key="1">
    <citation type="submission" date="2014-07" db="EMBL/GenBank/DDBJ databases">
        <title>Draft genome sequence of Thalassospira xianhensis P-4 (MCCC 1A02616).</title>
        <authorList>
            <person name="Lai Q."/>
            <person name="Shao Z."/>
        </authorList>
    </citation>
    <scope>NUCLEOTIDE SEQUENCE [LARGE SCALE GENOMIC DNA]</scope>
    <source>
        <strain evidence="13 14">MCCC 1A02616</strain>
    </source>
</reference>
<dbReference type="GO" id="GO:0008270">
    <property type="term" value="F:zinc ion binding"/>
    <property type="evidence" value="ECO:0007669"/>
    <property type="project" value="UniProtKB-UniRule"/>
</dbReference>
<keyword evidence="6 11" id="KW-0862">Zinc</keyword>
<evidence type="ECO:0000256" key="9">
    <source>
        <dbReference type="ARBA" id="ARBA00039149"/>
    </source>
</evidence>
<evidence type="ECO:0000256" key="1">
    <source>
        <dbReference type="ARBA" id="ARBA00005061"/>
    </source>
</evidence>
<dbReference type="PIRSF" id="PIRSF006293">
    <property type="entry name" value="ExsB"/>
    <property type="match status" value="1"/>
</dbReference>
<evidence type="ECO:0000256" key="8">
    <source>
        <dbReference type="ARBA" id="ARBA00037993"/>
    </source>
</evidence>
<comment type="catalytic activity">
    <reaction evidence="10 11">
        <text>7-carboxy-7-carbaguanine + NH4(+) + 2 ATP = 7-cyano-7-carbaguanine + 2 AMP + 2 diphosphate + 2 H(+)</text>
        <dbReference type="Rhea" id="RHEA:27982"/>
        <dbReference type="ChEBI" id="CHEBI:15378"/>
        <dbReference type="ChEBI" id="CHEBI:28938"/>
        <dbReference type="ChEBI" id="CHEBI:30616"/>
        <dbReference type="ChEBI" id="CHEBI:33019"/>
        <dbReference type="ChEBI" id="CHEBI:45075"/>
        <dbReference type="ChEBI" id="CHEBI:61036"/>
        <dbReference type="ChEBI" id="CHEBI:456215"/>
        <dbReference type="EC" id="6.3.4.20"/>
    </reaction>
</comment>
<feature type="binding site" evidence="11">
    <location>
        <position position="197"/>
    </location>
    <ligand>
        <name>Zn(2+)</name>
        <dbReference type="ChEBI" id="CHEBI:29105"/>
    </ligand>
</feature>
<name>A0A367UCH0_9PROT</name>
<evidence type="ECO:0000313" key="13">
    <source>
        <dbReference type="EMBL" id="RCK06005.1"/>
    </source>
</evidence>
<feature type="binding site" evidence="11">
    <location>
        <position position="186"/>
    </location>
    <ligand>
        <name>Zn(2+)</name>
        <dbReference type="ChEBI" id="CHEBI:29105"/>
    </ligand>
</feature>
<dbReference type="NCBIfam" id="TIGR00364">
    <property type="entry name" value="7-cyano-7-deazaguanine synthase QueC"/>
    <property type="match status" value="1"/>
</dbReference>
<proteinExistence type="inferred from homology"/>
<feature type="binding site" evidence="11">
    <location>
        <begin position="7"/>
        <end position="17"/>
    </location>
    <ligand>
        <name>ATP</name>
        <dbReference type="ChEBI" id="CHEBI:30616"/>
    </ligand>
</feature>
<evidence type="ECO:0000256" key="11">
    <source>
        <dbReference type="HAMAP-Rule" id="MF_01633"/>
    </source>
</evidence>
<dbReference type="CDD" id="cd01995">
    <property type="entry name" value="QueC-like"/>
    <property type="match status" value="1"/>
</dbReference>
<dbReference type="Proteomes" id="UP000252419">
    <property type="component" value="Unassembled WGS sequence"/>
</dbReference>
<organism evidence="13 14">
    <name type="scientific">Thalassospira xianhensis MCCC 1A02616</name>
    <dbReference type="NCBI Taxonomy" id="1177929"/>
    <lineage>
        <taxon>Bacteria</taxon>
        <taxon>Pseudomonadati</taxon>
        <taxon>Pseudomonadota</taxon>
        <taxon>Alphaproteobacteria</taxon>
        <taxon>Rhodospirillales</taxon>
        <taxon>Thalassospiraceae</taxon>
        <taxon>Thalassospira</taxon>
    </lineage>
</organism>
<comment type="pathway">
    <text evidence="1 11">Purine metabolism; 7-cyano-7-deazaguanine biosynthesis.</text>
</comment>
<dbReference type="HAMAP" id="MF_01633">
    <property type="entry name" value="QueC"/>
    <property type="match status" value="1"/>
</dbReference>
<evidence type="ECO:0000256" key="6">
    <source>
        <dbReference type="ARBA" id="ARBA00022833"/>
    </source>
</evidence>
<keyword evidence="7 11" id="KW-0067">ATP-binding</keyword>
<evidence type="ECO:0000313" key="14">
    <source>
        <dbReference type="Proteomes" id="UP000252419"/>
    </source>
</evidence>
<comment type="similarity">
    <text evidence="8 11">Belongs to the QueC family.</text>
</comment>
<keyword evidence="3 11" id="KW-0479">Metal-binding</keyword>
<sequence>MKTIVVCSGGLDSVTLAYKVAAEHKLHSLISFDYGQRHKKELDYAARAARDLGVKHHIVDLTPVGALLTGSSLTSDDIDVPDGHYAEETMRITVVPNRNAIMLAVAFGAAASARADAVAAAVHGGDHFIYPDCRPDFIKSFQTMQNHALEGVRDVSLYTPFLHGSKADIAAEAGRLGVPIDRTWSCYKGGETHCGRCGTCVERREALELARVPDPTVYVDRDYWKQARAEHMARSLGASPIPPAQAGAHTTSGD</sequence>
<feature type="binding site" evidence="11">
    <location>
        <position position="200"/>
    </location>
    <ligand>
        <name>Zn(2+)</name>
        <dbReference type="ChEBI" id="CHEBI:29105"/>
    </ligand>
</feature>
<feature type="binding site" evidence="11">
    <location>
        <position position="194"/>
    </location>
    <ligand>
        <name>Zn(2+)</name>
        <dbReference type="ChEBI" id="CHEBI:29105"/>
    </ligand>
</feature>
<comment type="cofactor">
    <cofactor evidence="11">
        <name>Zn(2+)</name>
        <dbReference type="ChEBI" id="CHEBI:29105"/>
    </cofactor>
    <text evidence="11">Binds 1 zinc ion per subunit.</text>
</comment>
<feature type="region of interest" description="Disordered" evidence="12">
    <location>
        <begin position="235"/>
        <end position="254"/>
    </location>
</feature>
<evidence type="ECO:0000256" key="4">
    <source>
        <dbReference type="ARBA" id="ARBA00022741"/>
    </source>
</evidence>
<dbReference type="InterPro" id="IPR018317">
    <property type="entry name" value="QueC"/>
</dbReference>
<dbReference type="PANTHER" id="PTHR42914:SF1">
    <property type="entry name" value="7-CYANO-7-DEAZAGUANINE SYNTHASE"/>
    <property type="match status" value="1"/>
</dbReference>
<evidence type="ECO:0000256" key="5">
    <source>
        <dbReference type="ARBA" id="ARBA00022785"/>
    </source>
</evidence>
<protein>
    <recommendedName>
        <fullName evidence="9 11">7-cyano-7-deazaguanine synthase</fullName>
        <ecNumber evidence="9 11">6.3.4.20</ecNumber>
    </recommendedName>
    <alternativeName>
        <fullName evidence="11">7-cyano-7-carbaguanine synthase</fullName>
    </alternativeName>
    <alternativeName>
        <fullName evidence="11">PreQ(0) synthase</fullName>
    </alternativeName>
    <alternativeName>
        <fullName evidence="11">Queuosine biosynthesis protein QueC</fullName>
    </alternativeName>
</protein>
<evidence type="ECO:0000256" key="2">
    <source>
        <dbReference type="ARBA" id="ARBA00022598"/>
    </source>
</evidence>
<keyword evidence="14" id="KW-1185">Reference proteome</keyword>